<evidence type="ECO:0000313" key="4">
    <source>
        <dbReference type="Proteomes" id="UP001222087"/>
    </source>
</evidence>
<evidence type="ECO:0000259" key="2">
    <source>
        <dbReference type="Pfam" id="PF00144"/>
    </source>
</evidence>
<protein>
    <submittedName>
        <fullName evidence="3">Serine hydrolase</fullName>
    </submittedName>
</protein>
<evidence type="ECO:0000313" key="3">
    <source>
        <dbReference type="EMBL" id="WED42751.1"/>
    </source>
</evidence>
<organism evidence="3 4">
    <name type="scientific">Legionella cardiaca</name>
    <dbReference type="NCBI Taxonomy" id="1071983"/>
    <lineage>
        <taxon>Bacteria</taxon>
        <taxon>Pseudomonadati</taxon>
        <taxon>Pseudomonadota</taxon>
        <taxon>Gammaproteobacteria</taxon>
        <taxon>Legionellales</taxon>
        <taxon>Legionellaceae</taxon>
        <taxon>Legionella</taxon>
    </lineage>
</organism>
<feature type="chain" id="PRO_5045897934" evidence="1">
    <location>
        <begin position="19"/>
        <end position="395"/>
    </location>
</feature>
<dbReference type="GO" id="GO:0016787">
    <property type="term" value="F:hydrolase activity"/>
    <property type="evidence" value="ECO:0007669"/>
    <property type="project" value="UniProtKB-KW"/>
</dbReference>
<proteinExistence type="predicted"/>
<name>A0ABY8ASJ8_9GAMM</name>
<accession>A0ABY8ASJ8</accession>
<keyword evidence="1" id="KW-0732">Signal</keyword>
<feature type="domain" description="Beta-lactamase-related" evidence="2">
    <location>
        <begin position="30"/>
        <end position="369"/>
    </location>
</feature>
<dbReference type="Gene3D" id="3.40.710.10">
    <property type="entry name" value="DD-peptidase/beta-lactamase superfamily"/>
    <property type="match status" value="1"/>
</dbReference>
<dbReference type="RefSeq" id="WP_275088567.1">
    <property type="nucleotide sequence ID" value="NZ_CP119078.1"/>
</dbReference>
<dbReference type="PANTHER" id="PTHR46825:SF7">
    <property type="entry name" value="D-ALANYL-D-ALANINE CARBOXYPEPTIDASE"/>
    <property type="match status" value="1"/>
</dbReference>
<sequence>MKIILSVFFTCFAAVAVATTSNNAINQILQQHLKKYGAEELFSGIQVSIKAKDKINTYTVGYRAHTPGSAPMDANTLFNIGSITKSFTAAIALLAESEGKIKLTDPLSNYLPDYPHWGELTLTSLFNMSTGIPNYSNTPTFNYLASKELRHYWSQDDLINLVYFKDYNPPRKAGFFYSNTGYVLMDKILTKAYEMPFQNLIVEKIIKPLNLKNTYYPIPDYPAPVLARLARGYSYNVYDNPELLGQDVTQNNLSWAGAAGAVVANSEDVIHWINDLFIENKLLSDAQKEKMQQLISLSSGLPLPITSAKDPLGFGLGISQGYDQKIGRYWFYKGETLGYRALYIYVPCNQVIISALLNSATNEENDHSRELVLSLYNHLLTKDEMLICGKNEIET</sequence>
<feature type="signal peptide" evidence="1">
    <location>
        <begin position="1"/>
        <end position="18"/>
    </location>
</feature>
<gene>
    <name evidence="3" type="ORF">PXX05_12730</name>
</gene>
<dbReference type="InterPro" id="IPR012338">
    <property type="entry name" value="Beta-lactam/transpept-like"/>
</dbReference>
<dbReference type="EMBL" id="CP119078">
    <property type="protein sequence ID" value="WED42751.1"/>
    <property type="molecule type" value="Genomic_DNA"/>
</dbReference>
<reference evidence="3 4" key="1">
    <citation type="submission" date="2023-02" db="EMBL/GenBank/DDBJ databases">
        <title>Genome Sequence of L. cardiaca H63T.</title>
        <authorList>
            <person name="Lopez A.E."/>
            <person name="Cianciotto N.P."/>
        </authorList>
    </citation>
    <scope>NUCLEOTIDE SEQUENCE [LARGE SCALE GENOMIC DNA]</scope>
    <source>
        <strain evidence="3 4">H63</strain>
    </source>
</reference>
<keyword evidence="4" id="KW-1185">Reference proteome</keyword>
<dbReference type="Proteomes" id="UP001222087">
    <property type="component" value="Chromosome"/>
</dbReference>
<dbReference type="PANTHER" id="PTHR46825">
    <property type="entry name" value="D-ALANYL-D-ALANINE-CARBOXYPEPTIDASE/ENDOPEPTIDASE AMPH"/>
    <property type="match status" value="1"/>
</dbReference>
<keyword evidence="3" id="KW-0378">Hydrolase</keyword>
<dbReference type="InterPro" id="IPR050491">
    <property type="entry name" value="AmpC-like"/>
</dbReference>
<evidence type="ECO:0000256" key="1">
    <source>
        <dbReference type="SAM" id="SignalP"/>
    </source>
</evidence>
<dbReference type="InterPro" id="IPR001466">
    <property type="entry name" value="Beta-lactam-related"/>
</dbReference>
<dbReference type="Pfam" id="PF00144">
    <property type="entry name" value="Beta-lactamase"/>
    <property type="match status" value="1"/>
</dbReference>
<dbReference type="SUPFAM" id="SSF56601">
    <property type="entry name" value="beta-lactamase/transpeptidase-like"/>
    <property type="match status" value="1"/>
</dbReference>